<dbReference type="InterPro" id="IPR036196">
    <property type="entry name" value="Ptyr_pPase_sf"/>
</dbReference>
<evidence type="ECO:0000313" key="1">
    <source>
        <dbReference type="EMBL" id="CZF79837.1"/>
    </source>
</evidence>
<dbReference type="Gene3D" id="3.40.50.2300">
    <property type="match status" value="1"/>
</dbReference>
<organism evidence="1 2">
    <name type="scientific">Grimontia celer</name>
    <dbReference type="NCBI Taxonomy" id="1796497"/>
    <lineage>
        <taxon>Bacteria</taxon>
        <taxon>Pseudomonadati</taxon>
        <taxon>Pseudomonadota</taxon>
        <taxon>Gammaproteobacteria</taxon>
        <taxon>Vibrionales</taxon>
        <taxon>Vibrionaceae</taxon>
        <taxon>Grimontia</taxon>
    </lineage>
</organism>
<evidence type="ECO:0000313" key="2">
    <source>
        <dbReference type="Proteomes" id="UP000071641"/>
    </source>
</evidence>
<gene>
    <name evidence="1" type="ORF">GCE9029_01678</name>
</gene>
<dbReference type="AlphaFoldDB" id="A0A128EZA5"/>
<dbReference type="STRING" id="1796497.GCE9029_01678"/>
<sequence length="160" mass="17854">MAQSASVGLHAAESFDSSTLSDHDVRLKHKPSVLFLCDGKEGYSLVAEAILAHKADSHFDSFSAYTSNTCDVATACQALRQYNIACSDKHFRPIEAYNCNNVDYLIALNPASVQSGKPLPKYEKFIPWDITEGGESSDRQKAIKYINDQINYFLSVYLYR</sequence>
<dbReference type="EMBL" id="FIZX01000001">
    <property type="protein sequence ID" value="CZF79837.1"/>
    <property type="molecule type" value="Genomic_DNA"/>
</dbReference>
<keyword evidence="2" id="KW-1185">Reference proteome</keyword>
<dbReference type="SUPFAM" id="SSF52788">
    <property type="entry name" value="Phosphotyrosine protein phosphatases I"/>
    <property type="match status" value="1"/>
</dbReference>
<dbReference type="Proteomes" id="UP000071641">
    <property type="component" value="Unassembled WGS sequence"/>
</dbReference>
<name>A0A128EZA5_9GAMM</name>
<protein>
    <submittedName>
        <fullName evidence="1">Uncharacterized protein</fullName>
    </submittedName>
</protein>
<proteinExistence type="predicted"/>
<reference evidence="2" key="1">
    <citation type="submission" date="2016-02" db="EMBL/GenBank/DDBJ databases">
        <authorList>
            <person name="Rodrigo-Torres Lidia"/>
            <person name="Arahal R.David."/>
        </authorList>
    </citation>
    <scope>NUCLEOTIDE SEQUENCE [LARGE SCALE GENOMIC DNA]</scope>
    <source>
        <strain evidence="2">CECT 9029</strain>
    </source>
</reference>
<accession>A0A128EZA5</accession>
<dbReference type="OrthoDB" id="5919014at2"/>
<dbReference type="RefSeq" id="WP_062662519.1">
    <property type="nucleotide sequence ID" value="NZ_FIZX01000001.1"/>
</dbReference>